<dbReference type="EMBL" id="ML119129">
    <property type="protein sequence ID" value="RPB12288.1"/>
    <property type="molecule type" value="Genomic_DNA"/>
</dbReference>
<keyword evidence="2" id="KW-0472">Membrane</keyword>
<keyword evidence="4" id="KW-1185">Reference proteome</keyword>
<dbReference type="Proteomes" id="UP000277580">
    <property type="component" value="Unassembled WGS sequence"/>
</dbReference>
<keyword evidence="2" id="KW-1133">Transmembrane helix</keyword>
<keyword evidence="2" id="KW-0812">Transmembrane</keyword>
<feature type="region of interest" description="Disordered" evidence="1">
    <location>
        <begin position="1"/>
        <end position="30"/>
    </location>
</feature>
<reference evidence="3 4" key="1">
    <citation type="journal article" date="2018" name="Nat. Ecol. Evol.">
        <title>Pezizomycetes genomes reveal the molecular basis of ectomycorrhizal truffle lifestyle.</title>
        <authorList>
            <person name="Murat C."/>
            <person name="Payen T."/>
            <person name="Noel B."/>
            <person name="Kuo A."/>
            <person name="Morin E."/>
            <person name="Chen J."/>
            <person name="Kohler A."/>
            <person name="Krizsan K."/>
            <person name="Balestrini R."/>
            <person name="Da Silva C."/>
            <person name="Montanini B."/>
            <person name="Hainaut M."/>
            <person name="Levati E."/>
            <person name="Barry K.W."/>
            <person name="Belfiori B."/>
            <person name="Cichocki N."/>
            <person name="Clum A."/>
            <person name="Dockter R.B."/>
            <person name="Fauchery L."/>
            <person name="Guy J."/>
            <person name="Iotti M."/>
            <person name="Le Tacon F."/>
            <person name="Lindquist E.A."/>
            <person name="Lipzen A."/>
            <person name="Malagnac F."/>
            <person name="Mello A."/>
            <person name="Molinier V."/>
            <person name="Miyauchi S."/>
            <person name="Poulain J."/>
            <person name="Riccioni C."/>
            <person name="Rubini A."/>
            <person name="Sitrit Y."/>
            <person name="Splivallo R."/>
            <person name="Traeger S."/>
            <person name="Wang M."/>
            <person name="Zifcakova L."/>
            <person name="Wipf D."/>
            <person name="Zambonelli A."/>
            <person name="Paolocci F."/>
            <person name="Nowrousian M."/>
            <person name="Ottonello S."/>
            <person name="Baldrian P."/>
            <person name="Spatafora J.W."/>
            <person name="Henrissat B."/>
            <person name="Nagy L.G."/>
            <person name="Aury J.M."/>
            <person name="Wincker P."/>
            <person name="Grigoriev I.V."/>
            <person name="Bonfante P."/>
            <person name="Martin F.M."/>
        </authorList>
    </citation>
    <scope>NUCLEOTIDE SEQUENCE [LARGE SCALE GENOMIC DNA]</scope>
    <source>
        <strain evidence="3 4">CCBAS932</strain>
    </source>
</reference>
<sequence>MDHHEPRPCITAPPSARPSQVQQLPRSKAHRTYRPYRRILPSCRSHLILYTKTCWTITENSEGRTIGLRHQYRKRRANGGFLRFLPRLQSIPEEEEMEDVCVLSTEVVGRRRTKIGGRRITVFCKYLALFLIVTGVAVALEVSFWGVVSFVVGNMQMNYVFEVEEYAGVSLYLCV</sequence>
<dbReference type="OrthoDB" id="10552569at2759"/>
<proteinExistence type="predicted"/>
<gene>
    <name evidence="3" type="ORF">P167DRAFT_545519</name>
</gene>
<evidence type="ECO:0000256" key="2">
    <source>
        <dbReference type="SAM" id="Phobius"/>
    </source>
</evidence>
<evidence type="ECO:0000313" key="3">
    <source>
        <dbReference type="EMBL" id="RPB12288.1"/>
    </source>
</evidence>
<evidence type="ECO:0000313" key="4">
    <source>
        <dbReference type="Proteomes" id="UP000277580"/>
    </source>
</evidence>
<protein>
    <submittedName>
        <fullName evidence="3">Uncharacterized protein</fullName>
    </submittedName>
</protein>
<accession>A0A3N4KS05</accession>
<feature type="transmembrane region" description="Helical" evidence="2">
    <location>
        <begin position="126"/>
        <end position="152"/>
    </location>
</feature>
<name>A0A3N4KS05_9PEZI</name>
<dbReference type="InParanoid" id="A0A3N4KS05"/>
<dbReference type="AlphaFoldDB" id="A0A3N4KS05"/>
<organism evidence="3 4">
    <name type="scientific">Morchella conica CCBAS932</name>
    <dbReference type="NCBI Taxonomy" id="1392247"/>
    <lineage>
        <taxon>Eukaryota</taxon>
        <taxon>Fungi</taxon>
        <taxon>Dikarya</taxon>
        <taxon>Ascomycota</taxon>
        <taxon>Pezizomycotina</taxon>
        <taxon>Pezizomycetes</taxon>
        <taxon>Pezizales</taxon>
        <taxon>Morchellaceae</taxon>
        <taxon>Morchella</taxon>
    </lineage>
</organism>
<evidence type="ECO:0000256" key="1">
    <source>
        <dbReference type="SAM" id="MobiDB-lite"/>
    </source>
</evidence>